<evidence type="ECO:0000313" key="1">
    <source>
        <dbReference type="EMBL" id="MPM29529.1"/>
    </source>
</evidence>
<proteinExistence type="predicted"/>
<organism evidence="1">
    <name type="scientific">bioreactor metagenome</name>
    <dbReference type="NCBI Taxonomy" id="1076179"/>
    <lineage>
        <taxon>unclassified sequences</taxon>
        <taxon>metagenomes</taxon>
        <taxon>ecological metagenomes</taxon>
    </lineage>
</organism>
<sequence>MRIFRCVAVAGKVFGNRHHTVFFHPPAKGDTLLSHIVGKLAKGARSYDRIQGIAVHIDGWGEVDVDTHFTALPSDLSSVRLHGLFIVNGANNQVSWKTRCVRQAHRQAPFAVQCYKKRRFGNALDVIGHLGLCCQRAFRKQYAPYLLFVYIARNPCFPTAV</sequence>
<dbReference type="AlphaFoldDB" id="A0A644YMJ0"/>
<gene>
    <name evidence="1" type="ORF">SDC9_76069</name>
</gene>
<comment type="caution">
    <text evidence="1">The sequence shown here is derived from an EMBL/GenBank/DDBJ whole genome shotgun (WGS) entry which is preliminary data.</text>
</comment>
<name>A0A644YMJ0_9ZZZZ</name>
<reference evidence="1" key="1">
    <citation type="submission" date="2019-08" db="EMBL/GenBank/DDBJ databases">
        <authorList>
            <person name="Kucharzyk K."/>
            <person name="Murdoch R.W."/>
            <person name="Higgins S."/>
            <person name="Loffler F."/>
        </authorList>
    </citation>
    <scope>NUCLEOTIDE SEQUENCE</scope>
</reference>
<dbReference type="EMBL" id="VSSQ01005537">
    <property type="protein sequence ID" value="MPM29529.1"/>
    <property type="molecule type" value="Genomic_DNA"/>
</dbReference>
<protein>
    <submittedName>
        <fullName evidence="1">Uncharacterized protein</fullName>
    </submittedName>
</protein>
<accession>A0A644YMJ0</accession>